<dbReference type="Proteomes" id="UP000294847">
    <property type="component" value="Chromosome 7"/>
</dbReference>
<dbReference type="CDD" id="cd05325">
    <property type="entry name" value="carb_red_sniffer_like_SDR_c"/>
    <property type="match status" value="1"/>
</dbReference>
<sequence>MSTYLITGASRGLGLAFVRNLQERPPSEVSKVFGTVRAEPSAELQQLADSSQGRVVIIHMILTDKESVAKGVEQVKEKLDGRGLDVLINNAGIIEYDKSVEEMDTLRRMLETNVEAVHYVTAAFLPLLRQGKQKKIVNIGSSVCSMAHARKWMISKQYAYKISKTALNALTVQYAYSLEEEGFGVFSICPGWVKTDMTSYTADLDASTSVEGVLKATAKDNKDLNGKFLKVHIPGMEVRPGAHHEYNGAEIPW</sequence>
<protein>
    <submittedName>
        <fullName evidence="2">Uncharacterized protein</fullName>
    </submittedName>
</protein>
<accession>A0A4V1C818</accession>
<proteinExistence type="inferred from homology"/>
<dbReference type="PRINTS" id="PR00080">
    <property type="entry name" value="SDRFAMILY"/>
</dbReference>
<dbReference type="InterPro" id="IPR052184">
    <property type="entry name" value="SDR_enzymes"/>
</dbReference>
<dbReference type="Gene3D" id="3.40.50.720">
    <property type="entry name" value="NAD(P)-binding Rossmann-like Domain"/>
    <property type="match status" value="1"/>
</dbReference>
<dbReference type="PRINTS" id="PR00081">
    <property type="entry name" value="GDHRDH"/>
</dbReference>
<evidence type="ECO:0000313" key="2">
    <source>
        <dbReference type="EMBL" id="QBZ65338.1"/>
    </source>
</evidence>
<dbReference type="InterPro" id="IPR002347">
    <property type="entry name" value="SDR_fam"/>
</dbReference>
<dbReference type="GO" id="GO:0016616">
    <property type="term" value="F:oxidoreductase activity, acting on the CH-OH group of donors, NAD or NADP as acceptor"/>
    <property type="evidence" value="ECO:0007669"/>
    <property type="project" value="TreeGrafter"/>
</dbReference>
<reference evidence="2 3" key="1">
    <citation type="journal article" date="2019" name="Mol. Biol. Evol.">
        <title>Blast fungal genomes show frequent chromosomal changes, gene gains and losses, and effector gene turnover.</title>
        <authorList>
            <person name="Gomez Luciano L.B."/>
            <person name="Jason Tsai I."/>
            <person name="Chuma I."/>
            <person name="Tosa Y."/>
            <person name="Chen Y.H."/>
            <person name="Li J.Y."/>
            <person name="Li M.Y."/>
            <person name="Jade Lu M.Y."/>
            <person name="Nakayashiki H."/>
            <person name="Li W.H."/>
        </authorList>
    </citation>
    <scope>NUCLEOTIDE SEQUENCE [LARGE SCALE GENOMIC DNA]</scope>
    <source>
        <strain evidence="2">MZ5-1-6</strain>
    </source>
</reference>
<dbReference type="Pfam" id="PF00106">
    <property type="entry name" value="adh_short"/>
    <property type="match status" value="1"/>
</dbReference>
<evidence type="ECO:0000313" key="3">
    <source>
        <dbReference type="Proteomes" id="UP000294847"/>
    </source>
</evidence>
<dbReference type="InterPro" id="IPR036291">
    <property type="entry name" value="NAD(P)-bd_dom_sf"/>
</dbReference>
<name>A0A4V1C818_PYROR</name>
<dbReference type="PANTHER" id="PTHR45458">
    <property type="entry name" value="SHORT-CHAIN DEHYDROGENASE/REDUCTASE SDR"/>
    <property type="match status" value="1"/>
</dbReference>
<dbReference type="EMBL" id="CP034210">
    <property type="protein sequence ID" value="QBZ65338.1"/>
    <property type="molecule type" value="Genomic_DNA"/>
</dbReference>
<dbReference type="SUPFAM" id="SSF51735">
    <property type="entry name" value="NAD(P)-binding Rossmann-fold domains"/>
    <property type="match status" value="1"/>
</dbReference>
<dbReference type="AlphaFoldDB" id="A0A4V1C818"/>
<evidence type="ECO:0000256" key="1">
    <source>
        <dbReference type="RuleBase" id="RU000363"/>
    </source>
</evidence>
<dbReference type="PANTHER" id="PTHR45458:SF1">
    <property type="entry name" value="SHORT CHAIN DEHYDROGENASE"/>
    <property type="match status" value="1"/>
</dbReference>
<organism evidence="2 3">
    <name type="scientific">Pyricularia oryzae</name>
    <name type="common">Rice blast fungus</name>
    <name type="synonym">Magnaporthe oryzae</name>
    <dbReference type="NCBI Taxonomy" id="318829"/>
    <lineage>
        <taxon>Eukaryota</taxon>
        <taxon>Fungi</taxon>
        <taxon>Dikarya</taxon>
        <taxon>Ascomycota</taxon>
        <taxon>Pezizomycotina</taxon>
        <taxon>Sordariomycetes</taxon>
        <taxon>Sordariomycetidae</taxon>
        <taxon>Magnaporthales</taxon>
        <taxon>Pyriculariaceae</taxon>
        <taxon>Pyricularia</taxon>
    </lineage>
</organism>
<gene>
    <name evidence="2" type="ORF">PoMZ_12296</name>
</gene>
<comment type="similarity">
    <text evidence="1">Belongs to the short-chain dehydrogenases/reductases (SDR) family.</text>
</comment>